<dbReference type="GO" id="GO:0008168">
    <property type="term" value="F:methyltransferase activity"/>
    <property type="evidence" value="ECO:0007669"/>
    <property type="project" value="UniProtKB-KW"/>
</dbReference>
<dbReference type="AlphaFoldDB" id="A0A2A4XI16"/>
<dbReference type="SUPFAM" id="SSF46767">
    <property type="entry name" value="Methylated DNA-protein cysteine methyltransferase, C-terminal domain"/>
    <property type="match status" value="1"/>
</dbReference>
<dbReference type="Gene3D" id="1.10.10.10">
    <property type="entry name" value="Winged helix-like DNA-binding domain superfamily/Winged helix DNA-binding domain"/>
    <property type="match status" value="1"/>
</dbReference>
<feature type="domain" description="Methylated-DNA-[protein]-cysteine S-methyltransferase DNA binding" evidence="2">
    <location>
        <begin position="9"/>
        <end position="89"/>
    </location>
</feature>
<dbReference type="InterPro" id="IPR036217">
    <property type="entry name" value="MethylDNA_cys_MeTrfase_DNAb"/>
</dbReference>
<dbReference type="GO" id="GO:0006281">
    <property type="term" value="P:DNA repair"/>
    <property type="evidence" value="ECO:0007669"/>
    <property type="project" value="InterPro"/>
</dbReference>
<dbReference type="CDD" id="cd06445">
    <property type="entry name" value="ATase"/>
    <property type="match status" value="1"/>
</dbReference>
<sequence>MEDTALNNKEKIWQIVYQIPMGKVSSYGQVARLAGLPGYARYVGHTMKNLPAGTKLPWHRVANSQGKLSFPTDSVEYQTQKNRLEREGVVFINGRFSLKKYGWNQDVD</sequence>
<dbReference type="EMBL" id="NVUL01000003">
    <property type="protein sequence ID" value="PCI81911.1"/>
    <property type="molecule type" value="Genomic_DNA"/>
</dbReference>
<proteinExistence type="predicted"/>
<dbReference type="Proteomes" id="UP000218767">
    <property type="component" value="Unassembled WGS sequence"/>
</dbReference>
<dbReference type="PANTHER" id="PTHR42942:SF1">
    <property type="entry name" value="ALKYLTRANSFERASE-LIKE PROTEIN 1"/>
    <property type="match status" value="1"/>
</dbReference>
<gene>
    <name evidence="3" type="ORF">COB20_01230</name>
</gene>
<dbReference type="InterPro" id="IPR014048">
    <property type="entry name" value="MethylDNA_cys_MeTrfase_DNA-bd"/>
</dbReference>
<evidence type="ECO:0000259" key="2">
    <source>
        <dbReference type="Pfam" id="PF01035"/>
    </source>
</evidence>
<organism evidence="3 4">
    <name type="scientific">SAR86 cluster bacterium</name>
    <dbReference type="NCBI Taxonomy" id="2030880"/>
    <lineage>
        <taxon>Bacteria</taxon>
        <taxon>Pseudomonadati</taxon>
        <taxon>Pseudomonadota</taxon>
        <taxon>Gammaproteobacteria</taxon>
        <taxon>SAR86 cluster</taxon>
    </lineage>
</organism>
<protein>
    <submittedName>
        <fullName evidence="3">Cysteine methyltransferase</fullName>
    </submittedName>
</protein>
<keyword evidence="3" id="KW-0808">Transferase</keyword>
<keyword evidence="1" id="KW-0227">DNA damage</keyword>
<keyword evidence="3" id="KW-0489">Methyltransferase</keyword>
<name>A0A2A4XI16_9GAMM</name>
<reference evidence="4" key="1">
    <citation type="submission" date="2017-08" db="EMBL/GenBank/DDBJ databases">
        <title>A dynamic microbial community with high functional redundancy inhabits the cold, oxic subseafloor aquifer.</title>
        <authorList>
            <person name="Tully B.J."/>
            <person name="Wheat C.G."/>
            <person name="Glazer B.T."/>
            <person name="Huber J.A."/>
        </authorList>
    </citation>
    <scope>NUCLEOTIDE SEQUENCE [LARGE SCALE GENOMIC DNA]</scope>
</reference>
<dbReference type="GO" id="GO:0032259">
    <property type="term" value="P:methylation"/>
    <property type="evidence" value="ECO:0007669"/>
    <property type="project" value="UniProtKB-KW"/>
</dbReference>
<evidence type="ECO:0000313" key="3">
    <source>
        <dbReference type="EMBL" id="PCI81911.1"/>
    </source>
</evidence>
<dbReference type="PANTHER" id="PTHR42942">
    <property type="entry name" value="6-O-METHYLGUANINE DNA METHYLTRANSFERASE"/>
    <property type="match status" value="1"/>
</dbReference>
<dbReference type="Pfam" id="PF01035">
    <property type="entry name" value="DNA_binding_1"/>
    <property type="match status" value="1"/>
</dbReference>
<dbReference type="InterPro" id="IPR036388">
    <property type="entry name" value="WH-like_DNA-bd_sf"/>
</dbReference>
<comment type="caution">
    <text evidence="3">The sequence shown here is derived from an EMBL/GenBank/DDBJ whole genome shotgun (WGS) entry which is preliminary data.</text>
</comment>
<dbReference type="InterPro" id="IPR052520">
    <property type="entry name" value="ATL_DNA_repair"/>
</dbReference>
<accession>A0A2A4XI16</accession>
<evidence type="ECO:0000313" key="4">
    <source>
        <dbReference type="Proteomes" id="UP000218767"/>
    </source>
</evidence>
<evidence type="ECO:0000256" key="1">
    <source>
        <dbReference type="ARBA" id="ARBA00022763"/>
    </source>
</evidence>